<name>A0A6A4TML1_SCOMX</name>
<proteinExistence type="predicted"/>
<evidence type="ECO:0000313" key="1">
    <source>
        <dbReference type="EMBL" id="KAF0046555.1"/>
    </source>
</evidence>
<dbReference type="Proteomes" id="UP000438429">
    <property type="component" value="Unassembled WGS sequence"/>
</dbReference>
<gene>
    <name evidence="1" type="ORF">F2P81_000188</name>
</gene>
<reference evidence="1 2" key="1">
    <citation type="submission" date="2019-06" db="EMBL/GenBank/DDBJ databases">
        <title>Draft genomes of female and male turbot (Scophthalmus maximus).</title>
        <authorList>
            <person name="Xu H."/>
            <person name="Xu X.-W."/>
            <person name="Shao C."/>
            <person name="Chen S."/>
        </authorList>
    </citation>
    <scope>NUCLEOTIDE SEQUENCE [LARGE SCALE GENOMIC DNA]</scope>
    <source>
        <strain evidence="1">Ysfricsl-2016a</strain>
        <tissue evidence="1">Blood</tissue>
    </source>
</reference>
<evidence type="ECO:0000313" key="2">
    <source>
        <dbReference type="Proteomes" id="UP000438429"/>
    </source>
</evidence>
<dbReference type="EMBL" id="VEVO01000001">
    <property type="protein sequence ID" value="KAF0046555.1"/>
    <property type="molecule type" value="Genomic_DNA"/>
</dbReference>
<sequence length="162" mass="18697">MERPIAQFQMTSVMILKCTIYRGVFHSRKSLYRLFEKRNDFHFTWKLSILEESKWQTTRKSSYDAYVENRHTPLKQKWERGVSGGGSSFSCYSTPGLDPQLVRYGFAVTVTSLFIGRPGWQLGAARGKHLHQSQRAVVRGMHPGRRDVRMVLGPTSPHAHSW</sequence>
<dbReference type="AlphaFoldDB" id="A0A6A4TML1"/>
<organism evidence="1 2">
    <name type="scientific">Scophthalmus maximus</name>
    <name type="common">Turbot</name>
    <name type="synonym">Psetta maxima</name>
    <dbReference type="NCBI Taxonomy" id="52904"/>
    <lineage>
        <taxon>Eukaryota</taxon>
        <taxon>Metazoa</taxon>
        <taxon>Chordata</taxon>
        <taxon>Craniata</taxon>
        <taxon>Vertebrata</taxon>
        <taxon>Euteleostomi</taxon>
        <taxon>Actinopterygii</taxon>
        <taxon>Neopterygii</taxon>
        <taxon>Teleostei</taxon>
        <taxon>Neoteleostei</taxon>
        <taxon>Acanthomorphata</taxon>
        <taxon>Carangaria</taxon>
        <taxon>Pleuronectiformes</taxon>
        <taxon>Pleuronectoidei</taxon>
        <taxon>Scophthalmidae</taxon>
        <taxon>Scophthalmus</taxon>
    </lineage>
</organism>
<protein>
    <submittedName>
        <fullName evidence="1">Uncharacterized protein</fullName>
    </submittedName>
</protein>
<accession>A0A6A4TML1</accession>
<comment type="caution">
    <text evidence="1">The sequence shown here is derived from an EMBL/GenBank/DDBJ whole genome shotgun (WGS) entry which is preliminary data.</text>
</comment>